<keyword evidence="6" id="KW-0998">Cell outer membrane</keyword>
<gene>
    <name evidence="8" type="ORF">B5F97_15630</name>
</gene>
<comment type="similarity">
    <text evidence="2">Belongs to the bacteroidetes fimbrillin superfamily. FimB/Mfa2 family.</text>
</comment>
<organism evidence="8 9">
    <name type="scientific">Bacteroides clarus</name>
    <dbReference type="NCBI Taxonomy" id="626929"/>
    <lineage>
        <taxon>Bacteria</taxon>
        <taxon>Pseudomonadati</taxon>
        <taxon>Bacteroidota</taxon>
        <taxon>Bacteroidia</taxon>
        <taxon>Bacteroidales</taxon>
        <taxon>Bacteroidaceae</taxon>
        <taxon>Bacteroides</taxon>
    </lineage>
</organism>
<evidence type="ECO:0000256" key="6">
    <source>
        <dbReference type="ARBA" id="ARBA00023237"/>
    </source>
</evidence>
<sequence length="295" mass="33267">MKNIRPSILTALYAGLIFLYASCVREDTSACMQYEVNVRVVDAEGNDLTESNVLEKSEMYLFGENGFVRTVPAGISSDYLFGHYKDDRLTLVAWGNVKEDTLITAEIKPGTPIEEARLKLKQYSEGNHLPVTDLFYCRKELSNTATRGIREESITLVMERLAAGLSIRARYLTERYADKGEGYTFIVRGTGSEMNFMGKVSGEDSGYKPLTLTNGQGDAYTPPFRIFPTEEGEYIEVEIYRGQEKLCTVTHDEQQQPLCAAAGKQTDIEIDFRYAEVRTFVTVLPWGEVEQETEM</sequence>
<evidence type="ECO:0000256" key="3">
    <source>
        <dbReference type="ARBA" id="ARBA00022729"/>
    </source>
</evidence>
<evidence type="ECO:0000256" key="4">
    <source>
        <dbReference type="ARBA" id="ARBA00023136"/>
    </source>
</evidence>
<evidence type="ECO:0000256" key="1">
    <source>
        <dbReference type="ARBA" id="ARBA00004442"/>
    </source>
</evidence>
<keyword evidence="5" id="KW-0564">Palmitate</keyword>
<keyword evidence="3" id="KW-0732">Signal</keyword>
<evidence type="ECO:0008006" key="10">
    <source>
        <dbReference type="Google" id="ProtNLM"/>
    </source>
</evidence>
<keyword evidence="4" id="KW-0472">Membrane</keyword>
<dbReference type="Gene3D" id="2.60.40.2100">
    <property type="match status" value="1"/>
</dbReference>
<dbReference type="AlphaFoldDB" id="A0A1Y3YNZ8"/>
<name>A0A1Y3YNZ8_9BACE</name>
<comment type="caution">
    <text evidence="8">The sequence shown here is derived from an EMBL/GenBank/DDBJ whole genome shotgun (WGS) entry which is preliminary data.</text>
</comment>
<comment type="subcellular location">
    <subcellularLocation>
        <location evidence="1">Cell outer membrane</location>
    </subcellularLocation>
</comment>
<dbReference type="InterPro" id="IPR014941">
    <property type="entry name" value="FimB/Mfa2/Mfa3"/>
</dbReference>
<evidence type="ECO:0000256" key="5">
    <source>
        <dbReference type="ARBA" id="ARBA00023139"/>
    </source>
</evidence>
<dbReference type="Pfam" id="PF08842">
    <property type="entry name" value="Mfa2"/>
    <property type="match status" value="1"/>
</dbReference>
<evidence type="ECO:0000313" key="8">
    <source>
        <dbReference type="EMBL" id="OUN99583.1"/>
    </source>
</evidence>
<accession>A0A1Y3YNZ8</accession>
<dbReference type="RefSeq" id="WP_087426813.1">
    <property type="nucleotide sequence ID" value="NZ_CAMMFP010000031.1"/>
</dbReference>
<reference evidence="9" key="1">
    <citation type="submission" date="2017-04" db="EMBL/GenBank/DDBJ databases">
        <title>Function of individual gut microbiota members based on whole genome sequencing of pure cultures obtained from chicken caecum.</title>
        <authorList>
            <person name="Medvecky M."/>
            <person name="Cejkova D."/>
            <person name="Polansky O."/>
            <person name="Karasova D."/>
            <person name="Kubasova T."/>
            <person name="Cizek A."/>
            <person name="Rychlik I."/>
        </authorList>
    </citation>
    <scope>NUCLEOTIDE SEQUENCE [LARGE SCALE GENOMIC DNA]</scope>
    <source>
        <strain evidence="9">An43</strain>
    </source>
</reference>
<protein>
    <recommendedName>
        <fullName evidence="10">FimB/Mfa2 family fimbrial subunit</fullName>
    </recommendedName>
</protein>
<dbReference type="EMBL" id="NFII01000019">
    <property type="protein sequence ID" value="OUN99583.1"/>
    <property type="molecule type" value="Genomic_DNA"/>
</dbReference>
<evidence type="ECO:0000313" key="9">
    <source>
        <dbReference type="Proteomes" id="UP000195386"/>
    </source>
</evidence>
<evidence type="ECO:0000256" key="2">
    <source>
        <dbReference type="ARBA" id="ARBA00007248"/>
    </source>
</evidence>
<evidence type="ECO:0000256" key="7">
    <source>
        <dbReference type="ARBA" id="ARBA00023288"/>
    </source>
</evidence>
<dbReference type="GO" id="GO:0009279">
    <property type="term" value="C:cell outer membrane"/>
    <property type="evidence" value="ECO:0007669"/>
    <property type="project" value="UniProtKB-SubCell"/>
</dbReference>
<dbReference type="Proteomes" id="UP000195386">
    <property type="component" value="Unassembled WGS sequence"/>
</dbReference>
<proteinExistence type="inferred from homology"/>
<keyword evidence="7" id="KW-0449">Lipoprotein</keyword>